<comment type="caution">
    <text evidence="2">The sequence shown here is derived from an EMBL/GenBank/DDBJ whole genome shotgun (WGS) entry which is preliminary data.</text>
</comment>
<sequence>MYFSLAAILLVCASVATLYVSWRSVGRSTALKASGWIALAGAIACWSQSAGTEFGTTFSLILLPILAWVVMAFTADTRRQKVKIQGRERLQRPSFTALLRHSARVVGGVVLAGVSSAFFCMGLATWLPTSPVNAIVLAVFLTPVVWGAAAYWLCADPNQYRPSATIALAGALGAAIIYV</sequence>
<reference evidence="2 3" key="1">
    <citation type="submission" date="2023-11" db="EMBL/GenBank/DDBJ databases">
        <title>Gilvimarinus fulvus sp. nov., isolated from the surface of Kelp.</title>
        <authorList>
            <person name="Sun Y.Y."/>
            <person name="Gong Y."/>
            <person name="Du Z.J."/>
        </authorList>
    </citation>
    <scope>NUCLEOTIDE SEQUENCE [LARGE SCALE GENOMIC DNA]</scope>
    <source>
        <strain evidence="2 3">SDUM040013</strain>
    </source>
</reference>
<evidence type="ECO:0000313" key="2">
    <source>
        <dbReference type="EMBL" id="MDX6851402.1"/>
    </source>
</evidence>
<proteinExistence type="predicted"/>
<keyword evidence="1" id="KW-0812">Transmembrane</keyword>
<feature type="transmembrane region" description="Helical" evidence="1">
    <location>
        <begin position="29"/>
        <end position="49"/>
    </location>
</feature>
<feature type="transmembrane region" description="Helical" evidence="1">
    <location>
        <begin position="55"/>
        <end position="75"/>
    </location>
</feature>
<evidence type="ECO:0000256" key="1">
    <source>
        <dbReference type="SAM" id="Phobius"/>
    </source>
</evidence>
<protein>
    <submittedName>
        <fullName evidence="2">Uncharacterized protein</fullName>
    </submittedName>
</protein>
<evidence type="ECO:0000313" key="3">
    <source>
        <dbReference type="Proteomes" id="UP001273505"/>
    </source>
</evidence>
<name>A0ABU4S4G8_9GAMM</name>
<dbReference type="EMBL" id="JAXAFO010000055">
    <property type="protein sequence ID" value="MDX6851402.1"/>
    <property type="molecule type" value="Genomic_DNA"/>
</dbReference>
<gene>
    <name evidence="2" type="ORF">SCD92_18650</name>
</gene>
<dbReference type="Proteomes" id="UP001273505">
    <property type="component" value="Unassembled WGS sequence"/>
</dbReference>
<dbReference type="RefSeq" id="WP_302723422.1">
    <property type="nucleotide sequence ID" value="NZ_JAULRU010000617.1"/>
</dbReference>
<accession>A0ABU4S4G8</accession>
<keyword evidence="1" id="KW-1133">Transmembrane helix</keyword>
<feature type="transmembrane region" description="Helical" evidence="1">
    <location>
        <begin position="6"/>
        <end position="22"/>
    </location>
</feature>
<keyword evidence="1" id="KW-0472">Membrane</keyword>
<organism evidence="2 3">
    <name type="scientific">Gilvimarinus gilvus</name>
    <dbReference type="NCBI Taxonomy" id="3058038"/>
    <lineage>
        <taxon>Bacteria</taxon>
        <taxon>Pseudomonadati</taxon>
        <taxon>Pseudomonadota</taxon>
        <taxon>Gammaproteobacteria</taxon>
        <taxon>Cellvibrionales</taxon>
        <taxon>Cellvibrionaceae</taxon>
        <taxon>Gilvimarinus</taxon>
    </lineage>
</organism>
<keyword evidence="3" id="KW-1185">Reference proteome</keyword>
<feature type="transmembrane region" description="Helical" evidence="1">
    <location>
        <begin position="132"/>
        <end position="153"/>
    </location>
</feature>
<feature type="transmembrane region" description="Helical" evidence="1">
    <location>
        <begin position="105"/>
        <end position="126"/>
    </location>
</feature>